<dbReference type="InterPro" id="IPR007893">
    <property type="entry name" value="Spore_coat_U/FanG"/>
</dbReference>
<evidence type="ECO:0000259" key="2">
    <source>
        <dbReference type="Pfam" id="PF05229"/>
    </source>
</evidence>
<keyword evidence="4" id="KW-1185">Reference proteome</keyword>
<dbReference type="PANTHER" id="PTHR37089">
    <property type="entry name" value="PROTEIN U-RELATED"/>
    <property type="match status" value="1"/>
</dbReference>
<dbReference type="PANTHER" id="PTHR37089:SF4">
    <property type="entry name" value="EXPORTED PROTEIN"/>
    <property type="match status" value="1"/>
</dbReference>
<evidence type="ECO:0000256" key="1">
    <source>
        <dbReference type="SAM" id="SignalP"/>
    </source>
</evidence>
<protein>
    <submittedName>
        <fullName evidence="3">Spore coat U domain-containing protein</fullName>
    </submittedName>
</protein>
<evidence type="ECO:0000313" key="3">
    <source>
        <dbReference type="EMBL" id="MBZ2209524.1"/>
    </source>
</evidence>
<dbReference type="RefSeq" id="WP_223469978.1">
    <property type="nucleotide sequence ID" value="NZ_JAFBIL020000008.1"/>
</dbReference>
<reference evidence="3 4" key="2">
    <citation type="submission" date="2021-08" db="EMBL/GenBank/DDBJ databases">
        <title>Massilia sp. R798.</title>
        <authorList>
            <person name="Baek J.H."/>
            <person name="Jung H.S."/>
            <person name="Kim K.R."/>
            <person name="Jeon C.O."/>
        </authorList>
    </citation>
    <scope>NUCLEOTIDE SEQUENCE [LARGE SCALE GENOMIC DNA]</scope>
    <source>
        <strain evidence="3 4">R798</strain>
    </source>
</reference>
<feature type="chain" id="PRO_5046544946" evidence="1">
    <location>
        <begin position="23"/>
        <end position="325"/>
    </location>
</feature>
<comment type="caution">
    <text evidence="3">The sequence shown here is derived from an EMBL/GenBank/DDBJ whole genome shotgun (WGS) entry which is preliminary data.</text>
</comment>
<reference evidence="3 4" key="1">
    <citation type="submission" date="2021-01" db="EMBL/GenBank/DDBJ databases">
        <authorList>
            <person name="Ruan W."/>
            <person name="Khan S.A."/>
            <person name="Jeon C.O."/>
        </authorList>
    </citation>
    <scope>NUCLEOTIDE SEQUENCE [LARGE SCALE GENOMIC DNA]</scope>
    <source>
        <strain evidence="3 4">R798</strain>
    </source>
</reference>
<dbReference type="Proteomes" id="UP000809349">
    <property type="component" value="Unassembled WGS sequence"/>
</dbReference>
<dbReference type="SMART" id="SM00972">
    <property type="entry name" value="SCPU"/>
    <property type="match status" value="2"/>
</dbReference>
<dbReference type="Pfam" id="PF05229">
    <property type="entry name" value="SCPU"/>
    <property type="match status" value="2"/>
</dbReference>
<gene>
    <name evidence="3" type="ORF">I4X03_019835</name>
</gene>
<dbReference type="InterPro" id="IPR053167">
    <property type="entry name" value="Spore_coat_component"/>
</dbReference>
<accession>A0ABS7SUA1</accession>
<evidence type="ECO:0000313" key="4">
    <source>
        <dbReference type="Proteomes" id="UP000809349"/>
    </source>
</evidence>
<feature type="signal peptide" evidence="1">
    <location>
        <begin position="1"/>
        <end position="22"/>
    </location>
</feature>
<sequence length="325" mass="33146">MNTVRMLLLALALLGMHAAARADSCTATMTDVDFGVHSTVGAADAYATGTLTITCSWTLLTGIPPLLLFPNVAICANFNTSVRTLNHGSNTIAFGLYRDSSYAPAALWGSPAVPSSPTPISTSFGGLIALGTMTRTIAVYGKVPASAIEAAATTSGGDTLYTANLNGSINYSFYGLVAQPCASSGNSAAFAFAARATVSNNCMINTDALAFGTQGLLRSDVRTTAAMRVQCTKDNPYRIALSGGSVANNPAARRMKHGASAATIGYQISATLDGAPWGDGSNGTATLAGTGSGALQTITLYGRVPAQATPAPGDYKDTVMATIIF</sequence>
<feature type="domain" description="Spore coat protein U/FanG" evidence="2">
    <location>
        <begin position="190"/>
        <end position="322"/>
    </location>
</feature>
<keyword evidence="1" id="KW-0732">Signal</keyword>
<name>A0ABS7SUA1_9BURK</name>
<feature type="domain" description="Spore coat protein U/FanG" evidence="2">
    <location>
        <begin position="19"/>
        <end position="151"/>
    </location>
</feature>
<proteinExistence type="predicted"/>
<organism evidence="3 4">
    <name type="scientific">Massilia soli</name>
    <dbReference type="NCBI Taxonomy" id="2792854"/>
    <lineage>
        <taxon>Bacteria</taxon>
        <taxon>Pseudomonadati</taxon>
        <taxon>Pseudomonadota</taxon>
        <taxon>Betaproteobacteria</taxon>
        <taxon>Burkholderiales</taxon>
        <taxon>Oxalobacteraceae</taxon>
        <taxon>Telluria group</taxon>
        <taxon>Massilia</taxon>
    </lineage>
</organism>
<dbReference type="EMBL" id="JAFBIL020000008">
    <property type="protein sequence ID" value="MBZ2209524.1"/>
    <property type="molecule type" value="Genomic_DNA"/>
</dbReference>